<reference evidence="1" key="1">
    <citation type="submission" date="2023-08" db="EMBL/GenBank/DDBJ databases">
        <title>Functional and genomic diversity of the sorghum phyllosphere microbiome.</title>
        <authorList>
            <person name="Shade A."/>
        </authorList>
    </citation>
    <scope>NUCLEOTIDE SEQUENCE</scope>
    <source>
        <strain evidence="1">SORGH_AS_0885</strain>
    </source>
</reference>
<dbReference type="EMBL" id="JAVIZJ010000007">
    <property type="protein sequence ID" value="MDR6210898.1"/>
    <property type="molecule type" value="Genomic_DNA"/>
</dbReference>
<sequence length="755" mass="79780">MTAVTTSVLVPLGIRHHGPGSARAVRAALEELQPDLVVVEGCPELDPLVAHVADPGLVPPVAALVYAADDPRRASFYPFAAFSPEWVALRWAVARGVPVRFADLPAVHQLAPVDVEGDPEDARPASYPDVIGTLARTAGYDDPERWWEDAVELPDATGSVLDRFALLREAVTEVRDAHRSEHPDEDLENARREAAMRRVVRAAFKEGHERVAFVCGAFHAPALHLPDFPAAAHDNRLLARLPRTKVAVTWVPWTHGRLQFTSGYGAGVGSPGWYDHLFTWADRDRDGVVPAWMVAVARALRTAGIDAPPASLVEATRLADELAVMRGRPSAGLAELQDAVLTVLCDGSAVPLQLVEEQVVVGQRLGEVPEHVPMAPVAADLARQQRAVRLKPSASVTETVLDLRTPNGRARSALLHRLRLLGVAWGTPIDAGRTTGTFKEAWRLQWDPGFAVALVDAGLRGTTVADAAARTVAEDAAVAPDLPALSDLVEACLLADLPAGLAAVVDALAERTTHQHDALALAESVGPLARTRRYGDVRGADTTHVADLLGTVVVRASVGLRAACASLDDDAAARARRAIETCDEGVTLLDDEALRRPWHEALGALAADEAPHGSVVGRANRLLLDAGLVVPATAAERMARRLSPAAPAPAAAAWLDGFLAGDAAVLLHDDDLLRILDDWMAGTADAVFDDLLPLLRRTFARFSSAERRAVARGVGRGPRSGGASGGLVLDVDGAAPVLAGVARLLGAPEVGGAVA</sequence>
<proteinExistence type="predicted"/>
<dbReference type="Proteomes" id="UP001261666">
    <property type="component" value="Unassembled WGS sequence"/>
</dbReference>
<evidence type="ECO:0000313" key="2">
    <source>
        <dbReference type="Proteomes" id="UP001261666"/>
    </source>
</evidence>
<comment type="caution">
    <text evidence="1">The sequence shown here is derived from an EMBL/GenBank/DDBJ whole genome shotgun (WGS) entry which is preliminary data.</text>
</comment>
<name>A0ACC6IJT8_9ACTN</name>
<evidence type="ECO:0000313" key="1">
    <source>
        <dbReference type="EMBL" id="MDR6210898.1"/>
    </source>
</evidence>
<keyword evidence="2" id="KW-1185">Reference proteome</keyword>
<protein>
    <submittedName>
        <fullName evidence="1">Uncharacterized protein</fullName>
    </submittedName>
</protein>
<organism evidence="1 2">
    <name type="scientific">Nocardioides zeae</name>
    <dbReference type="NCBI Taxonomy" id="1457234"/>
    <lineage>
        <taxon>Bacteria</taxon>
        <taxon>Bacillati</taxon>
        <taxon>Actinomycetota</taxon>
        <taxon>Actinomycetes</taxon>
        <taxon>Propionibacteriales</taxon>
        <taxon>Nocardioidaceae</taxon>
        <taxon>Nocardioides</taxon>
    </lineage>
</organism>
<gene>
    <name evidence="1" type="ORF">QE364_002617</name>
</gene>
<accession>A0ACC6IJT8</accession>